<dbReference type="PROSITE" id="PS00018">
    <property type="entry name" value="EF_HAND_1"/>
    <property type="match status" value="1"/>
</dbReference>
<protein>
    <recommendedName>
        <fullName evidence="18">Calcium-transporting ATPase 2</fullName>
        <ecNumber evidence="2">7.2.2.10</ecNumber>
    </recommendedName>
</protein>
<evidence type="ECO:0000313" key="21">
    <source>
        <dbReference type="EMBL" id="KAH3666251.1"/>
    </source>
</evidence>
<dbReference type="GO" id="GO:0005774">
    <property type="term" value="C:vacuolar membrane"/>
    <property type="evidence" value="ECO:0007669"/>
    <property type="project" value="UniProtKB-SubCell"/>
</dbReference>
<dbReference type="SUPFAM" id="SSF81653">
    <property type="entry name" value="Calcium ATPase, transduction domain A"/>
    <property type="match status" value="1"/>
</dbReference>
<evidence type="ECO:0000256" key="4">
    <source>
        <dbReference type="ARBA" id="ARBA00022554"/>
    </source>
</evidence>
<keyword evidence="13 19" id="KW-1133">Transmembrane helix</keyword>
<dbReference type="Gene3D" id="3.40.1110.10">
    <property type="entry name" value="Calcium-transporting ATPase, cytoplasmic domain N"/>
    <property type="match status" value="1"/>
</dbReference>
<dbReference type="InterPro" id="IPR018303">
    <property type="entry name" value="ATPase_P-typ_P_site"/>
</dbReference>
<dbReference type="NCBIfam" id="TIGR01494">
    <property type="entry name" value="ATPase_P-type"/>
    <property type="match status" value="3"/>
</dbReference>
<feature type="transmembrane region" description="Helical" evidence="19">
    <location>
        <begin position="1018"/>
        <end position="1044"/>
    </location>
</feature>
<dbReference type="InterPro" id="IPR004014">
    <property type="entry name" value="ATPase_P-typ_cation-transptr_N"/>
</dbReference>
<evidence type="ECO:0000256" key="14">
    <source>
        <dbReference type="ARBA" id="ARBA00023065"/>
    </source>
</evidence>
<dbReference type="InterPro" id="IPR018247">
    <property type="entry name" value="EF_Hand_1_Ca_BS"/>
</dbReference>
<dbReference type="EMBL" id="JAEUBE010000295">
    <property type="protein sequence ID" value="KAH3666251.1"/>
    <property type="molecule type" value="Genomic_DNA"/>
</dbReference>
<evidence type="ECO:0000256" key="17">
    <source>
        <dbReference type="ARBA" id="ARBA00059328"/>
    </source>
</evidence>
<evidence type="ECO:0000256" key="11">
    <source>
        <dbReference type="ARBA" id="ARBA00022842"/>
    </source>
</evidence>
<evidence type="ECO:0000256" key="15">
    <source>
        <dbReference type="ARBA" id="ARBA00023136"/>
    </source>
</evidence>
<dbReference type="GO" id="GO:0005886">
    <property type="term" value="C:plasma membrane"/>
    <property type="evidence" value="ECO:0007669"/>
    <property type="project" value="TreeGrafter"/>
</dbReference>
<feature type="transmembrane region" description="Helical" evidence="19">
    <location>
        <begin position="1050"/>
        <end position="1072"/>
    </location>
</feature>
<evidence type="ECO:0000256" key="2">
    <source>
        <dbReference type="ARBA" id="ARBA00012790"/>
    </source>
</evidence>
<dbReference type="Pfam" id="PF00122">
    <property type="entry name" value="E1-E2_ATPase"/>
    <property type="match status" value="1"/>
</dbReference>
<feature type="transmembrane region" description="Helical" evidence="19">
    <location>
        <begin position="937"/>
        <end position="955"/>
    </location>
</feature>
<keyword evidence="22" id="KW-1185">Reference proteome</keyword>
<comment type="catalytic activity">
    <reaction evidence="16">
        <text>Ca(2+)(in) + ATP + H2O = Ca(2+)(out) + ADP + phosphate + H(+)</text>
        <dbReference type="Rhea" id="RHEA:18105"/>
        <dbReference type="ChEBI" id="CHEBI:15377"/>
        <dbReference type="ChEBI" id="CHEBI:15378"/>
        <dbReference type="ChEBI" id="CHEBI:29108"/>
        <dbReference type="ChEBI" id="CHEBI:30616"/>
        <dbReference type="ChEBI" id="CHEBI:43474"/>
        <dbReference type="ChEBI" id="CHEBI:456216"/>
        <dbReference type="EC" id="7.2.2.10"/>
    </reaction>
</comment>
<dbReference type="CDD" id="cd02081">
    <property type="entry name" value="P-type_ATPase_Ca_PMCA-like"/>
    <property type="match status" value="1"/>
</dbReference>
<dbReference type="SMART" id="SM00831">
    <property type="entry name" value="Cation_ATPase_N"/>
    <property type="match status" value="1"/>
</dbReference>
<evidence type="ECO:0000313" key="22">
    <source>
        <dbReference type="Proteomes" id="UP000769157"/>
    </source>
</evidence>
<comment type="caution">
    <text evidence="21">The sequence shown here is derived from an EMBL/GenBank/DDBJ whole genome shotgun (WGS) entry which is preliminary data.</text>
</comment>
<dbReference type="PRINTS" id="PR00119">
    <property type="entry name" value="CATATPASE"/>
</dbReference>
<keyword evidence="14" id="KW-0406">Ion transport</keyword>
<dbReference type="FunFam" id="3.40.50.1000:FF:000018">
    <property type="entry name" value="Calcium-transporting ATPase"/>
    <property type="match status" value="1"/>
</dbReference>
<evidence type="ECO:0000256" key="12">
    <source>
        <dbReference type="ARBA" id="ARBA00022967"/>
    </source>
</evidence>
<dbReference type="SUPFAM" id="SSF56784">
    <property type="entry name" value="HAD-like"/>
    <property type="match status" value="1"/>
</dbReference>
<dbReference type="GO" id="GO:0006874">
    <property type="term" value="P:intracellular calcium ion homeostasis"/>
    <property type="evidence" value="ECO:0007669"/>
    <property type="project" value="UniProtKB-ARBA"/>
</dbReference>
<dbReference type="InterPro" id="IPR036412">
    <property type="entry name" value="HAD-like_sf"/>
</dbReference>
<dbReference type="InterPro" id="IPR023299">
    <property type="entry name" value="ATPase_P-typ_cyto_dom_N"/>
</dbReference>
<evidence type="ECO:0000259" key="20">
    <source>
        <dbReference type="SMART" id="SM00831"/>
    </source>
</evidence>
<reference evidence="21" key="2">
    <citation type="submission" date="2021-01" db="EMBL/GenBank/DDBJ databases">
        <authorList>
            <person name="Schikora-Tamarit M.A."/>
        </authorList>
    </citation>
    <scope>NUCLEOTIDE SEQUENCE</scope>
    <source>
        <strain evidence="21">CBS6075</strain>
    </source>
</reference>
<keyword evidence="15 19" id="KW-0472">Membrane</keyword>
<keyword evidence="6 19" id="KW-0812">Transmembrane</keyword>
<dbReference type="FunFam" id="1.20.1110.10:FF:000002">
    <property type="entry name" value="Calcium-transporting ATPase"/>
    <property type="match status" value="1"/>
</dbReference>
<evidence type="ECO:0000256" key="16">
    <source>
        <dbReference type="ARBA" id="ARBA00048694"/>
    </source>
</evidence>
<evidence type="ECO:0000256" key="5">
    <source>
        <dbReference type="ARBA" id="ARBA00022568"/>
    </source>
</evidence>
<dbReference type="SUPFAM" id="SSF81665">
    <property type="entry name" value="Calcium ATPase, transmembrane domain M"/>
    <property type="match status" value="1"/>
</dbReference>
<evidence type="ECO:0000256" key="9">
    <source>
        <dbReference type="ARBA" id="ARBA00022837"/>
    </source>
</evidence>
<dbReference type="PANTHER" id="PTHR24093:SF369">
    <property type="entry name" value="CALCIUM-TRANSPORTING ATPASE"/>
    <property type="match status" value="1"/>
</dbReference>
<keyword evidence="9" id="KW-0106">Calcium</keyword>
<evidence type="ECO:0000256" key="8">
    <source>
        <dbReference type="ARBA" id="ARBA00022741"/>
    </source>
</evidence>
<dbReference type="GeneID" id="70236405"/>
<accession>A0A9P8P719</accession>
<dbReference type="GO" id="GO:0016887">
    <property type="term" value="F:ATP hydrolysis activity"/>
    <property type="evidence" value="ECO:0007669"/>
    <property type="project" value="InterPro"/>
</dbReference>
<dbReference type="OrthoDB" id="3352408at2759"/>
<gene>
    <name evidence="21" type="ORF">OGAPHI_004440</name>
</gene>
<dbReference type="FunFam" id="3.40.50.1000:FF:000001">
    <property type="entry name" value="Phospholipid-transporting ATPase IC"/>
    <property type="match status" value="1"/>
</dbReference>
<dbReference type="GO" id="GO:0046872">
    <property type="term" value="F:metal ion binding"/>
    <property type="evidence" value="ECO:0007669"/>
    <property type="project" value="UniProtKB-KW"/>
</dbReference>
<dbReference type="EC" id="7.2.2.10" evidence="2"/>
<keyword evidence="3" id="KW-0813">Transport</keyword>
<dbReference type="SFLD" id="SFLDF00027">
    <property type="entry name" value="p-type_atpase"/>
    <property type="match status" value="1"/>
</dbReference>
<dbReference type="Gene3D" id="3.40.50.1000">
    <property type="entry name" value="HAD superfamily/HAD-like"/>
    <property type="match status" value="1"/>
</dbReference>
<evidence type="ECO:0000256" key="6">
    <source>
        <dbReference type="ARBA" id="ARBA00022692"/>
    </source>
</evidence>
<dbReference type="InterPro" id="IPR008250">
    <property type="entry name" value="ATPase_P-typ_transduc_dom_A_sf"/>
</dbReference>
<keyword evidence="10" id="KW-0067">ATP-binding</keyword>
<keyword evidence="5" id="KW-0109">Calcium transport</keyword>
<dbReference type="InterPro" id="IPR023214">
    <property type="entry name" value="HAD_sf"/>
</dbReference>
<evidence type="ECO:0000256" key="1">
    <source>
        <dbReference type="ARBA" id="ARBA00004128"/>
    </source>
</evidence>
<dbReference type="PANTHER" id="PTHR24093">
    <property type="entry name" value="CATION TRANSPORTING ATPASE"/>
    <property type="match status" value="1"/>
</dbReference>
<keyword evidence="7" id="KW-0479">Metal-binding</keyword>
<keyword evidence="11" id="KW-0460">Magnesium</keyword>
<evidence type="ECO:0000256" key="13">
    <source>
        <dbReference type="ARBA" id="ARBA00022989"/>
    </source>
</evidence>
<comment type="subcellular location">
    <subcellularLocation>
        <location evidence="1">Vacuole membrane</location>
        <topology evidence="1">Multi-pass membrane protein</topology>
    </subcellularLocation>
</comment>
<name>A0A9P8P719_9ASCO</name>
<dbReference type="SFLD" id="SFLDG00002">
    <property type="entry name" value="C1.7:_P-type_atpase_like"/>
    <property type="match status" value="1"/>
</dbReference>
<keyword evidence="8" id="KW-0547">Nucleotide-binding</keyword>
<dbReference type="Pfam" id="PF08282">
    <property type="entry name" value="Hydrolase_3"/>
    <property type="match status" value="1"/>
</dbReference>
<dbReference type="SUPFAM" id="SSF81660">
    <property type="entry name" value="Metal cation-transporting ATPase, ATP-binding domain N"/>
    <property type="match status" value="1"/>
</dbReference>
<dbReference type="SFLD" id="SFLDS00003">
    <property type="entry name" value="Haloacid_Dehalogenase"/>
    <property type="match status" value="1"/>
</dbReference>
<dbReference type="Gene3D" id="2.70.150.10">
    <property type="entry name" value="Calcium-transporting ATPase, cytoplasmic transduction domain A"/>
    <property type="match status" value="1"/>
</dbReference>
<dbReference type="InterPro" id="IPR059000">
    <property type="entry name" value="ATPase_P-type_domA"/>
</dbReference>
<evidence type="ECO:0000256" key="19">
    <source>
        <dbReference type="SAM" id="Phobius"/>
    </source>
</evidence>
<proteinExistence type="predicted"/>
<dbReference type="Gene3D" id="1.20.1110.10">
    <property type="entry name" value="Calcium-transporting ATPase, transmembrane domain"/>
    <property type="match status" value="1"/>
</dbReference>
<feature type="transmembrane region" description="Helical" evidence="19">
    <location>
        <begin position="135"/>
        <end position="155"/>
    </location>
</feature>
<dbReference type="RefSeq" id="XP_046061455.1">
    <property type="nucleotide sequence ID" value="XM_046205519.1"/>
</dbReference>
<keyword evidence="4" id="KW-0926">Vacuole</keyword>
<keyword evidence="12" id="KW-1278">Translocase</keyword>
<dbReference type="Proteomes" id="UP000769157">
    <property type="component" value="Unassembled WGS sequence"/>
</dbReference>
<dbReference type="Pfam" id="PF13246">
    <property type="entry name" value="Cation_ATPase"/>
    <property type="match status" value="1"/>
</dbReference>
<dbReference type="Pfam" id="PF00690">
    <property type="entry name" value="Cation_ATPase_N"/>
    <property type="match status" value="1"/>
</dbReference>
<feature type="transmembrane region" description="Helical" evidence="19">
    <location>
        <begin position="97"/>
        <end position="115"/>
    </location>
</feature>
<dbReference type="Pfam" id="PF00689">
    <property type="entry name" value="Cation_ATPase_C"/>
    <property type="match status" value="1"/>
</dbReference>
<comment type="function">
    <text evidence="17">This magnesium-dependent enzyme catalyzes the hydrolysis of ATP coupled with the transport of calcium. Transports the calcium to the vacuole and participates in the control of the cytosolic free calcium.</text>
</comment>
<dbReference type="InterPro" id="IPR001757">
    <property type="entry name" value="P_typ_ATPase"/>
</dbReference>
<sequence>MAISRRPTDLEAQANQKFSLEDLGALHDPKSLQKLSELGGIDALVSGLGTDEARGLSSDIQGQELQQRKKTYGINTLPQKPPKSFLKLCWEAMHDQILIMLTIAAIISLALGLYETFGQPTEYDEEGKAMPKVEWVEGVAIIVAILIVVLVGSLNDFNKERQFTKLNAKKDDRNIIVYRSGEKQFLPIGELLVGDLVYVETGEVVPADSVLVSGECECDESALTGETHAIRKIPARYALEHYEALGDASKDIGDKGVDDPMLISGAKLNSGQGKAIVTAVGTNSMHGKIMMSLRHEAEETPLQARLTGLADGIAKFGFLAAIILFIVLFIKFCVKLNGDYSGLTGAQKGTKFVNILITAITIIVVAVPEGLPLAVTLALAFATTRMMKDGNLVRVLKSCETMGGATAICSDKTGTLTENRMRVVRGFIGDQEFDDTNSDGTVTSLEVAGQVADRLKASVLDNVMLNSTAFESKKEEKAPVKEKSSWFKKSPPPVQQEVEEEFVGSKTECALLLLAKDKFKAIGDSSPLDLIREHSQSRIVQVIPFESSRKWGGLIVKTDSGYRFYIKGASELVFSRCSFRSKSDGTIVPITSTVKEQINSQITVLAEDALRTLCLAHCDYDGLSSWPPAELAKNDNRKEADPMRLFGDAVEILANDANAAAEKNNNLPKIVIGESENKQEGLVLDSLVGIQDPLRDGVKEAVQKCARAGVRVRMVTGDNILTARAIARNCNILNEEQYNDPSACMEGPVFRTLSDQERISLIPKLCVLARSSPEDKRILVDTLRHLREVVAVTGDGTNDAPALKLADVGFSMGIAGTEVAREASDIILTTDDFSSIVDAIKWGRTVSTSIRKFVQFQLTVNVTAVALTFISSVASSDDSSVLTAVQLLWVNLIMDTLAALALATDKPADDVLDQKPAGRHAPLISTSMWKMIMSQSAIQLIITFVIHFAGEQIFYPNGHVTDHDRTKLSSLTFNTFVWLQFFNLFLTRKLDEGDGITKVRDRITRSNLDFTQHFFSNWYFLAIAAIIAGFQVLIMFVGGAAFSISRQTGAMWGTAIICGLVSIPAGIMIRIVPDVWVEKIFPTKAFNKLVSLLSFRRKKHKEAAFEEVEQREVKTPDFHDENVLSVATFKNIFGRSRSSTSTETSDSSQMTESTLFSSNDSRYTAHSEDNLVRFLKNGSRSTSNWILSTSPWFTSADPFSFWIWSKIVSSSILSDEENVSRLTFAAGSLCVEPVGAKDNVLEAFCSFPSSIVLVSTTAWIISNMSSVAFIRSLTSLRSWKSLTRSSD</sequence>
<evidence type="ECO:0000256" key="3">
    <source>
        <dbReference type="ARBA" id="ARBA00022448"/>
    </source>
</evidence>
<reference evidence="21" key="1">
    <citation type="journal article" date="2021" name="Open Biol.">
        <title>Shared evolutionary footprints suggest mitochondrial oxidative damage underlies multiple complex I losses in fungi.</title>
        <authorList>
            <person name="Schikora-Tamarit M.A."/>
            <person name="Marcet-Houben M."/>
            <person name="Nosek J."/>
            <person name="Gabaldon T."/>
        </authorList>
    </citation>
    <scope>NUCLEOTIDE SEQUENCE</scope>
    <source>
        <strain evidence="21">CBS6075</strain>
    </source>
</reference>
<feature type="transmembrane region" description="Helical" evidence="19">
    <location>
        <begin position="352"/>
        <end position="382"/>
    </location>
</feature>
<dbReference type="InterPro" id="IPR006068">
    <property type="entry name" value="ATPase_P-typ_cation-transptr_C"/>
</dbReference>
<evidence type="ECO:0000256" key="18">
    <source>
        <dbReference type="ARBA" id="ARBA00067965"/>
    </source>
</evidence>
<dbReference type="PROSITE" id="PS00154">
    <property type="entry name" value="ATPASE_E1_E2"/>
    <property type="match status" value="1"/>
</dbReference>
<feature type="domain" description="Cation-transporting P-type ATPase N-terminal" evidence="20">
    <location>
        <begin position="37"/>
        <end position="113"/>
    </location>
</feature>
<dbReference type="InterPro" id="IPR023298">
    <property type="entry name" value="ATPase_P-typ_TM_dom_sf"/>
</dbReference>
<dbReference type="InterPro" id="IPR044492">
    <property type="entry name" value="P_typ_ATPase_HD_dom"/>
</dbReference>
<dbReference type="GO" id="GO:0005388">
    <property type="term" value="F:P-type calcium transporter activity"/>
    <property type="evidence" value="ECO:0007669"/>
    <property type="project" value="UniProtKB-EC"/>
</dbReference>
<dbReference type="FunFam" id="2.70.150.10:FF:000028">
    <property type="entry name" value="Calcium-transporting ATPase"/>
    <property type="match status" value="1"/>
</dbReference>
<dbReference type="GO" id="GO:0005524">
    <property type="term" value="F:ATP binding"/>
    <property type="evidence" value="ECO:0007669"/>
    <property type="project" value="UniProtKB-KW"/>
</dbReference>
<organism evidence="21 22">
    <name type="scientific">Ogataea philodendri</name>
    <dbReference type="NCBI Taxonomy" id="1378263"/>
    <lineage>
        <taxon>Eukaryota</taxon>
        <taxon>Fungi</taxon>
        <taxon>Dikarya</taxon>
        <taxon>Ascomycota</taxon>
        <taxon>Saccharomycotina</taxon>
        <taxon>Pichiomycetes</taxon>
        <taxon>Pichiales</taxon>
        <taxon>Pichiaceae</taxon>
        <taxon>Ogataea</taxon>
    </lineage>
</organism>
<evidence type="ECO:0000256" key="10">
    <source>
        <dbReference type="ARBA" id="ARBA00022840"/>
    </source>
</evidence>
<feature type="transmembrane region" description="Helical" evidence="19">
    <location>
        <begin position="313"/>
        <end position="332"/>
    </location>
</feature>
<evidence type="ECO:0000256" key="7">
    <source>
        <dbReference type="ARBA" id="ARBA00022723"/>
    </source>
</evidence>